<dbReference type="GO" id="GO:0016787">
    <property type="term" value="F:hydrolase activity"/>
    <property type="evidence" value="ECO:0007669"/>
    <property type="project" value="UniProtKB-KW"/>
</dbReference>
<evidence type="ECO:0000313" key="7">
    <source>
        <dbReference type="Proteomes" id="UP001595824"/>
    </source>
</evidence>
<dbReference type="Proteomes" id="UP001595824">
    <property type="component" value="Unassembled WGS sequence"/>
</dbReference>
<comment type="similarity">
    <text evidence="1">Belongs to the peptidase S33 family.</text>
</comment>
<evidence type="ECO:0000256" key="1">
    <source>
        <dbReference type="ARBA" id="ARBA00010088"/>
    </source>
</evidence>
<dbReference type="SUPFAM" id="SSF53474">
    <property type="entry name" value="alpha/beta-Hydrolases"/>
    <property type="match status" value="1"/>
</dbReference>
<evidence type="ECO:0000256" key="3">
    <source>
        <dbReference type="ARBA" id="ARBA00022801"/>
    </source>
</evidence>
<dbReference type="InterPro" id="IPR051601">
    <property type="entry name" value="Serine_prot/Carboxylest_S33"/>
</dbReference>
<feature type="compositionally biased region" description="Basic residues" evidence="4">
    <location>
        <begin position="1"/>
        <end position="14"/>
    </location>
</feature>
<dbReference type="PANTHER" id="PTHR43248">
    <property type="entry name" value="2-SUCCINYL-6-HYDROXY-2,4-CYCLOHEXADIENE-1-CARBOXYLATE SYNTHASE"/>
    <property type="match status" value="1"/>
</dbReference>
<name>A0ABV8TFC6_9ACTN</name>
<dbReference type="InterPro" id="IPR029058">
    <property type="entry name" value="AB_hydrolase_fold"/>
</dbReference>
<dbReference type="InterPro" id="IPR013595">
    <property type="entry name" value="Pept_S33_TAP-like_C"/>
</dbReference>
<evidence type="ECO:0000313" key="6">
    <source>
        <dbReference type="EMBL" id="MFC4329384.1"/>
    </source>
</evidence>
<feature type="region of interest" description="Disordered" evidence="4">
    <location>
        <begin position="42"/>
        <end position="114"/>
    </location>
</feature>
<sequence>MPRRAVASGRRRPASTRTAPLGRTTASLLALVVVAATATGCDAVRGPGAAGDGDGGAQRRTGTKAPNPPPGLPAALTAGQRLHWTACPPLTPAPAPSVSASASSSRGGGAPGAGWDCATMRAPLDYRRPGGSTIGVALIRKRATGPESGRIGSLVFDFGGPGKSGVTGLVGFAHDYRTLGKRYDLVGFDPRGVRATAPVRCGKTEFEGAEVCAKYSGRLLPYVGTTHTARDMDLLRYLLGDEKLHYFGVSYGTGLGGVYAHLFPGNVGRIVLEAPVDPTQDRFHQDLDQVRAVQSAFERFAQYCAKTREDCPTGSDPAQADRRVTALLDRLRDKPARTADGGRLDADLAAHAIANHLDLGEKGWGPLADALGELVRHGTGTALLRKAYDHAPGARSRSAAAGGTPPVDNSVSAYVAITCADSDSRPGFTEAGALSKRIEAASPVFGTAWSSSVYLCYDWPFKGERADLDVRAPGAAPVLVVAGTGDPTTPYEGGRHMADELGDQVGVLLTVRAEGHGTYGYDDCATAAVDTYLLDGTPPARGTTCS</sequence>
<keyword evidence="7" id="KW-1185">Reference proteome</keyword>
<organism evidence="6 7">
    <name type="scientific">Streptomyces andamanensis</name>
    <dbReference type="NCBI Taxonomy" id="1565035"/>
    <lineage>
        <taxon>Bacteria</taxon>
        <taxon>Bacillati</taxon>
        <taxon>Actinomycetota</taxon>
        <taxon>Actinomycetes</taxon>
        <taxon>Kitasatosporales</taxon>
        <taxon>Streptomycetaceae</taxon>
        <taxon>Streptomyces</taxon>
    </lineage>
</organism>
<evidence type="ECO:0000256" key="2">
    <source>
        <dbReference type="ARBA" id="ARBA00022729"/>
    </source>
</evidence>
<dbReference type="RefSeq" id="WP_381740344.1">
    <property type="nucleotide sequence ID" value="NZ_JBHSDP010000015.1"/>
</dbReference>
<proteinExistence type="inferred from homology"/>
<feature type="domain" description="Peptidase S33 tripeptidyl aminopeptidase-like C-terminal" evidence="5">
    <location>
        <begin position="442"/>
        <end position="545"/>
    </location>
</feature>
<protein>
    <submittedName>
        <fullName evidence="6">Alpha/beta hydrolase</fullName>
    </submittedName>
</protein>
<feature type="region of interest" description="Disordered" evidence="4">
    <location>
        <begin position="1"/>
        <end position="21"/>
    </location>
</feature>
<dbReference type="Gene3D" id="3.40.50.1820">
    <property type="entry name" value="alpha/beta hydrolase"/>
    <property type="match status" value="1"/>
</dbReference>
<dbReference type="PANTHER" id="PTHR43248:SF29">
    <property type="entry name" value="TRIPEPTIDYL AMINOPEPTIDASE"/>
    <property type="match status" value="1"/>
</dbReference>
<dbReference type="EMBL" id="JBHSDP010000015">
    <property type="protein sequence ID" value="MFC4329384.1"/>
    <property type="molecule type" value="Genomic_DNA"/>
</dbReference>
<evidence type="ECO:0000256" key="4">
    <source>
        <dbReference type="SAM" id="MobiDB-lite"/>
    </source>
</evidence>
<reference evidence="7" key="1">
    <citation type="journal article" date="2019" name="Int. J. Syst. Evol. Microbiol.">
        <title>The Global Catalogue of Microorganisms (GCM) 10K type strain sequencing project: providing services to taxonomists for standard genome sequencing and annotation.</title>
        <authorList>
            <consortium name="The Broad Institute Genomics Platform"/>
            <consortium name="The Broad Institute Genome Sequencing Center for Infectious Disease"/>
            <person name="Wu L."/>
            <person name="Ma J."/>
        </authorList>
    </citation>
    <scope>NUCLEOTIDE SEQUENCE [LARGE SCALE GENOMIC DNA]</scope>
    <source>
        <strain evidence="7">PCU 347</strain>
    </source>
</reference>
<keyword evidence="2" id="KW-0732">Signal</keyword>
<gene>
    <name evidence="6" type="ORF">ACFPC0_16550</name>
</gene>
<dbReference type="Pfam" id="PF08386">
    <property type="entry name" value="Abhydrolase_4"/>
    <property type="match status" value="1"/>
</dbReference>
<accession>A0ABV8TFC6</accession>
<comment type="caution">
    <text evidence="6">The sequence shown here is derived from an EMBL/GenBank/DDBJ whole genome shotgun (WGS) entry which is preliminary data.</text>
</comment>
<evidence type="ECO:0000259" key="5">
    <source>
        <dbReference type="Pfam" id="PF08386"/>
    </source>
</evidence>
<keyword evidence="3 6" id="KW-0378">Hydrolase</keyword>
<feature type="compositionally biased region" description="Low complexity" evidence="4">
    <location>
        <begin position="96"/>
        <end position="105"/>
    </location>
</feature>